<dbReference type="GO" id="GO:0055085">
    <property type="term" value="P:transmembrane transport"/>
    <property type="evidence" value="ECO:0007669"/>
    <property type="project" value="InterPro"/>
</dbReference>
<feature type="chain" id="PRO_5031252648" evidence="3">
    <location>
        <begin position="28"/>
        <end position="290"/>
    </location>
</feature>
<gene>
    <name evidence="4" type="ORF">BDD16_002753</name>
</gene>
<evidence type="ECO:0000313" key="4">
    <source>
        <dbReference type="EMBL" id="NYG33767.1"/>
    </source>
</evidence>
<proteinExistence type="inferred from homology"/>
<comment type="similarity">
    <text evidence="1">Belongs to the phosphate/phosphite/phosphonate binding protein family.</text>
</comment>
<dbReference type="InterPro" id="IPR005770">
    <property type="entry name" value="PhnD"/>
</dbReference>
<evidence type="ECO:0000256" key="2">
    <source>
        <dbReference type="ARBA" id="ARBA00022729"/>
    </source>
</evidence>
<comment type="caution">
    <text evidence="4">The sequence shown here is derived from an EMBL/GenBank/DDBJ whole genome shotgun (WGS) entry which is preliminary data.</text>
</comment>
<accession>A0A7Y9R2G0</accession>
<dbReference type="PANTHER" id="PTHR35841">
    <property type="entry name" value="PHOSPHONATES-BINDING PERIPLASMIC PROTEIN"/>
    <property type="match status" value="1"/>
</dbReference>
<dbReference type="Pfam" id="PF12974">
    <property type="entry name" value="Phosphonate-bd"/>
    <property type="match status" value="1"/>
</dbReference>
<feature type="signal peptide" evidence="3">
    <location>
        <begin position="1"/>
        <end position="27"/>
    </location>
</feature>
<keyword evidence="5" id="KW-1185">Reference proteome</keyword>
<protein>
    <submittedName>
        <fullName evidence="4">Phosphonate transport system substrate-binding protein</fullName>
    </submittedName>
</protein>
<dbReference type="EMBL" id="JACCFH010000001">
    <property type="protein sequence ID" value="NYG33767.1"/>
    <property type="molecule type" value="Genomic_DNA"/>
</dbReference>
<name>A0A7Y9R2G0_9BURK</name>
<dbReference type="PANTHER" id="PTHR35841:SF1">
    <property type="entry name" value="PHOSPHONATES-BINDING PERIPLASMIC PROTEIN"/>
    <property type="match status" value="1"/>
</dbReference>
<sequence length="290" mass="30944">MSTWIRRIAPVARSLGTALLLTGTALAAQAQSVLRVAMAPETTPAEQAVRFEPLGQFLETRFKMRVKWVPVASEAFAVRALLNREADLVWLNGLSYVQAVVRAGDRVVPLVQREEDQKARSVFITKASSSIKKLPDLKGRTLSLGPSASTAENLMPRSALIAAKLRPDADLTAVPAANAAAVVAAVVAGQAEAGALGLATWERLVADKQVDPAALKVFFTTPVYTDHTWAVLADLPEGSRKAITGGMLVLEAVKGGREILKAQRAHRYTETKDAGYAAVRAAAEQTGQLQ</sequence>
<dbReference type="Proteomes" id="UP000518288">
    <property type="component" value="Unassembled WGS sequence"/>
</dbReference>
<evidence type="ECO:0000256" key="3">
    <source>
        <dbReference type="SAM" id="SignalP"/>
    </source>
</evidence>
<evidence type="ECO:0000256" key="1">
    <source>
        <dbReference type="ARBA" id="ARBA00007162"/>
    </source>
</evidence>
<organism evidence="4 5">
    <name type="scientific">Sphaerotilus montanus</name>
    <dbReference type="NCBI Taxonomy" id="522889"/>
    <lineage>
        <taxon>Bacteria</taxon>
        <taxon>Pseudomonadati</taxon>
        <taxon>Pseudomonadota</taxon>
        <taxon>Betaproteobacteria</taxon>
        <taxon>Burkholderiales</taxon>
        <taxon>Sphaerotilaceae</taxon>
        <taxon>Sphaerotilus</taxon>
    </lineage>
</organism>
<dbReference type="SUPFAM" id="SSF53850">
    <property type="entry name" value="Periplasmic binding protein-like II"/>
    <property type="match status" value="1"/>
</dbReference>
<evidence type="ECO:0000313" key="5">
    <source>
        <dbReference type="Proteomes" id="UP000518288"/>
    </source>
</evidence>
<dbReference type="GO" id="GO:0043190">
    <property type="term" value="C:ATP-binding cassette (ABC) transporter complex"/>
    <property type="evidence" value="ECO:0007669"/>
    <property type="project" value="InterPro"/>
</dbReference>
<dbReference type="Gene3D" id="3.40.190.10">
    <property type="entry name" value="Periplasmic binding protein-like II"/>
    <property type="match status" value="2"/>
</dbReference>
<dbReference type="NCBIfam" id="TIGR01098">
    <property type="entry name" value="3A0109s03R"/>
    <property type="match status" value="1"/>
</dbReference>
<dbReference type="AlphaFoldDB" id="A0A7Y9R2G0"/>
<keyword evidence="2 3" id="KW-0732">Signal</keyword>
<reference evidence="4 5" key="1">
    <citation type="submission" date="2020-07" db="EMBL/GenBank/DDBJ databases">
        <title>Genomic Encyclopedia of Archaeal and Bacterial Type Strains, Phase II (KMG-II): from individual species to whole genera.</title>
        <authorList>
            <person name="Goeker M."/>
        </authorList>
    </citation>
    <scope>NUCLEOTIDE SEQUENCE [LARGE SCALE GENOMIC DNA]</scope>
    <source>
        <strain evidence="4 5">DSM 21226</strain>
    </source>
</reference>